<evidence type="ECO:0000256" key="3">
    <source>
        <dbReference type="ARBA" id="ARBA00023125"/>
    </source>
</evidence>
<dbReference type="PRINTS" id="PR00404">
    <property type="entry name" value="MADSDOMAIN"/>
</dbReference>
<gene>
    <name evidence="9" type="ORF">QVD17_26703</name>
</gene>
<dbReference type="FunFam" id="3.40.1810.10:FF:000003">
    <property type="entry name" value="MADS-box transcription factor MADS-MC"/>
    <property type="match status" value="1"/>
</dbReference>
<dbReference type="PROSITE" id="PS50066">
    <property type="entry name" value="MADS_BOX_2"/>
    <property type="match status" value="1"/>
</dbReference>
<dbReference type="GO" id="GO:0003700">
    <property type="term" value="F:DNA-binding transcription factor activity"/>
    <property type="evidence" value="ECO:0007669"/>
    <property type="project" value="InterPro"/>
</dbReference>
<feature type="domain" description="K-box" evidence="8">
    <location>
        <begin position="86"/>
        <end position="176"/>
    </location>
</feature>
<dbReference type="Gene3D" id="3.40.1810.10">
    <property type="entry name" value="Transcription factor, MADS-box"/>
    <property type="match status" value="1"/>
</dbReference>
<evidence type="ECO:0000313" key="9">
    <source>
        <dbReference type="EMBL" id="KAK1417574.1"/>
    </source>
</evidence>
<dbReference type="SUPFAM" id="SSF55455">
    <property type="entry name" value="SRF-like"/>
    <property type="match status" value="1"/>
</dbReference>
<comment type="subcellular location">
    <subcellularLocation>
        <location evidence="1">Nucleus</location>
    </subcellularLocation>
</comment>
<keyword evidence="5" id="KW-0539">Nucleus</keyword>
<dbReference type="AlphaFoldDB" id="A0AAD8NQC6"/>
<evidence type="ECO:0000259" key="7">
    <source>
        <dbReference type="PROSITE" id="PS50066"/>
    </source>
</evidence>
<sequence length="617" mass="70093">MGRGKIVIRRIDNATSRQVTFSKRRNGLLKKAKELGILCDAQVGLIIFSSTGKLHEFTTSSMKNVIERYNKVKEENHQLLNPASEAMFWQGEAAHLRQQLQHLQQSHRQLLGEELSGMSVNDLHRLETKLEMSLNGVRIRKEQILTDEIKELHHKGSLIVEENKELHKKIDLMLQENAELKTKVYGTTHIHHDDNELHPRISLQLSQPQPQPLKNYLPTETMKLGKLHNYDYDYDLKTYDARSLHSPSRFSIEMLLHSVSLLTKNLRATTLTRTQGFRSNAALESLTKARQQRTQNFVLYNYPSFSGAFSALFAHLFHRHLNLPCLILPFSSVQPFRVEDLCIDGLEKCYFLDFLGPKGFAAELSRRTSCKVIGFDHRKKTLSDIHLYEDCHSNLSLQVILEKSSSSAVYDYFCTKLLETKCNNVCLLNTEDQERVERVLEYIEDGDLRKWTLPDIKEFNIGLSNLRSKLNCITNPHLFEQLMKINVPDLVAHGSAYMAGQHSLATKFLEKVLKVRLGRGLYGECLGVRIDGNSSLSDIIGKELSVKSEAVGLRPIGAVIYMQGKNLKMCLRSTDSCTDTSAIAKVYGGGGSASSSSFIIRMDEYNQWISGTFSQNN</sequence>
<keyword evidence="10" id="KW-1185">Reference proteome</keyword>
<dbReference type="GO" id="GO:0046983">
    <property type="term" value="F:protein dimerization activity"/>
    <property type="evidence" value="ECO:0007669"/>
    <property type="project" value="InterPro"/>
</dbReference>
<evidence type="ECO:0000313" key="10">
    <source>
        <dbReference type="Proteomes" id="UP001229421"/>
    </source>
</evidence>
<dbReference type="InterPro" id="IPR033896">
    <property type="entry name" value="MEF2-like_N"/>
</dbReference>
<evidence type="ECO:0000259" key="8">
    <source>
        <dbReference type="PROSITE" id="PS51297"/>
    </source>
</evidence>
<keyword evidence="4" id="KW-0804">Transcription</keyword>
<dbReference type="GO" id="GO:0000977">
    <property type="term" value="F:RNA polymerase II transcription regulatory region sequence-specific DNA binding"/>
    <property type="evidence" value="ECO:0007669"/>
    <property type="project" value="InterPro"/>
</dbReference>
<comment type="caution">
    <text evidence="9">The sequence shown here is derived from an EMBL/GenBank/DDBJ whole genome shotgun (WGS) entry which is preliminary data.</text>
</comment>
<dbReference type="GO" id="GO:0005634">
    <property type="term" value="C:nucleus"/>
    <property type="evidence" value="ECO:0007669"/>
    <property type="project" value="UniProtKB-SubCell"/>
</dbReference>
<dbReference type="PANTHER" id="PTHR46922:SF3">
    <property type="entry name" value="HEAT SHOCK PROTEIN"/>
    <property type="match status" value="1"/>
</dbReference>
<protein>
    <submittedName>
        <fullName evidence="9">Uncharacterized protein</fullName>
    </submittedName>
</protein>
<dbReference type="CDD" id="cd00265">
    <property type="entry name" value="MADS_MEF2_like"/>
    <property type="match status" value="1"/>
</dbReference>
<accession>A0AAD8NQC6</accession>
<keyword evidence="3" id="KW-0238">DNA-binding</keyword>
<dbReference type="SMART" id="SM00432">
    <property type="entry name" value="MADS"/>
    <property type="match status" value="1"/>
</dbReference>
<feature type="domain" description="MADS-box" evidence="7">
    <location>
        <begin position="1"/>
        <end position="61"/>
    </location>
</feature>
<dbReference type="Pfam" id="PF00319">
    <property type="entry name" value="SRF-TF"/>
    <property type="match status" value="1"/>
</dbReference>
<name>A0AAD8NQC6_TARER</name>
<dbReference type="GO" id="GO:0045944">
    <property type="term" value="P:positive regulation of transcription by RNA polymerase II"/>
    <property type="evidence" value="ECO:0007669"/>
    <property type="project" value="InterPro"/>
</dbReference>
<organism evidence="9 10">
    <name type="scientific">Tagetes erecta</name>
    <name type="common">African marigold</name>
    <dbReference type="NCBI Taxonomy" id="13708"/>
    <lineage>
        <taxon>Eukaryota</taxon>
        <taxon>Viridiplantae</taxon>
        <taxon>Streptophyta</taxon>
        <taxon>Embryophyta</taxon>
        <taxon>Tracheophyta</taxon>
        <taxon>Spermatophyta</taxon>
        <taxon>Magnoliopsida</taxon>
        <taxon>eudicotyledons</taxon>
        <taxon>Gunneridae</taxon>
        <taxon>Pentapetalae</taxon>
        <taxon>asterids</taxon>
        <taxon>campanulids</taxon>
        <taxon>Asterales</taxon>
        <taxon>Asteraceae</taxon>
        <taxon>Asteroideae</taxon>
        <taxon>Heliantheae alliance</taxon>
        <taxon>Tageteae</taxon>
        <taxon>Tagetes</taxon>
    </lineage>
</organism>
<evidence type="ECO:0000256" key="5">
    <source>
        <dbReference type="ARBA" id="ARBA00023242"/>
    </source>
</evidence>
<evidence type="ECO:0000256" key="4">
    <source>
        <dbReference type="ARBA" id="ARBA00023163"/>
    </source>
</evidence>
<dbReference type="InterPro" id="IPR002487">
    <property type="entry name" value="TF_Kbox"/>
</dbReference>
<dbReference type="PANTHER" id="PTHR46922">
    <property type="entry name" value="DHHA1 DOMAIN PROTEIN"/>
    <property type="match status" value="1"/>
</dbReference>
<keyword evidence="2" id="KW-0805">Transcription regulation</keyword>
<dbReference type="EMBL" id="JAUHHV010000007">
    <property type="protein sequence ID" value="KAK1417574.1"/>
    <property type="molecule type" value="Genomic_DNA"/>
</dbReference>
<dbReference type="Proteomes" id="UP001229421">
    <property type="component" value="Unassembled WGS sequence"/>
</dbReference>
<evidence type="ECO:0000256" key="2">
    <source>
        <dbReference type="ARBA" id="ARBA00023015"/>
    </source>
</evidence>
<proteinExistence type="predicted"/>
<evidence type="ECO:0000256" key="6">
    <source>
        <dbReference type="ARBA" id="ARBA00037260"/>
    </source>
</evidence>
<dbReference type="Pfam" id="PF01486">
    <property type="entry name" value="K-box"/>
    <property type="match status" value="1"/>
</dbReference>
<evidence type="ECO:0000256" key="1">
    <source>
        <dbReference type="ARBA" id="ARBA00004123"/>
    </source>
</evidence>
<dbReference type="PROSITE" id="PS51297">
    <property type="entry name" value="K_BOX"/>
    <property type="match status" value="1"/>
</dbReference>
<dbReference type="InterPro" id="IPR036879">
    <property type="entry name" value="TF_MADSbox_sf"/>
</dbReference>
<dbReference type="InterPro" id="IPR002100">
    <property type="entry name" value="TF_MADSbox"/>
</dbReference>
<comment type="function">
    <text evidence="6">Probable transcription factor.</text>
</comment>
<reference evidence="9" key="1">
    <citation type="journal article" date="2023" name="bioRxiv">
        <title>Improved chromosome-level genome assembly for marigold (Tagetes erecta).</title>
        <authorList>
            <person name="Jiang F."/>
            <person name="Yuan L."/>
            <person name="Wang S."/>
            <person name="Wang H."/>
            <person name="Xu D."/>
            <person name="Wang A."/>
            <person name="Fan W."/>
        </authorList>
    </citation>
    <scope>NUCLEOTIDE SEQUENCE</scope>
    <source>
        <strain evidence="9">WSJ</strain>
        <tissue evidence="9">Leaf</tissue>
    </source>
</reference>